<evidence type="ECO:0000313" key="2">
    <source>
        <dbReference type="Proteomes" id="UP000006727"/>
    </source>
</evidence>
<dbReference type="EnsemblPlants" id="Pp3c5_5680V3.2">
    <property type="protein sequence ID" value="Pp3c5_5680V3.2"/>
    <property type="gene ID" value="Pp3c5_5680"/>
</dbReference>
<dbReference type="Gramene" id="Pp3c5_5680V3.2">
    <property type="protein sequence ID" value="Pp3c5_5680V3.2"/>
    <property type="gene ID" value="Pp3c5_5680"/>
</dbReference>
<organism evidence="1 2">
    <name type="scientific">Physcomitrium patens</name>
    <name type="common">Spreading-leaved earth moss</name>
    <name type="synonym">Physcomitrella patens</name>
    <dbReference type="NCBI Taxonomy" id="3218"/>
    <lineage>
        <taxon>Eukaryota</taxon>
        <taxon>Viridiplantae</taxon>
        <taxon>Streptophyta</taxon>
        <taxon>Embryophyta</taxon>
        <taxon>Bryophyta</taxon>
        <taxon>Bryophytina</taxon>
        <taxon>Bryopsida</taxon>
        <taxon>Funariidae</taxon>
        <taxon>Funariales</taxon>
        <taxon>Funariaceae</taxon>
        <taxon>Physcomitrium</taxon>
    </lineage>
</organism>
<reference evidence="1 2" key="2">
    <citation type="journal article" date="2018" name="Plant J.">
        <title>The Physcomitrella patens chromosome-scale assembly reveals moss genome structure and evolution.</title>
        <authorList>
            <person name="Lang D."/>
            <person name="Ullrich K.K."/>
            <person name="Murat F."/>
            <person name="Fuchs J."/>
            <person name="Jenkins J."/>
            <person name="Haas F.B."/>
            <person name="Piednoel M."/>
            <person name="Gundlach H."/>
            <person name="Van Bel M."/>
            <person name="Meyberg R."/>
            <person name="Vives C."/>
            <person name="Morata J."/>
            <person name="Symeonidi A."/>
            <person name="Hiss M."/>
            <person name="Muchero W."/>
            <person name="Kamisugi Y."/>
            <person name="Saleh O."/>
            <person name="Blanc G."/>
            <person name="Decker E.L."/>
            <person name="van Gessel N."/>
            <person name="Grimwood J."/>
            <person name="Hayes R.D."/>
            <person name="Graham S.W."/>
            <person name="Gunter L.E."/>
            <person name="McDaniel S.F."/>
            <person name="Hoernstein S.N.W."/>
            <person name="Larsson A."/>
            <person name="Li F.W."/>
            <person name="Perroud P.F."/>
            <person name="Phillips J."/>
            <person name="Ranjan P."/>
            <person name="Rokshar D.S."/>
            <person name="Rothfels C.J."/>
            <person name="Schneider L."/>
            <person name="Shu S."/>
            <person name="Stevenson D.W."/>
            <person name="Thummler F."/>
            <person name="Tillich M."/>
            <person name="Villarreal Aguilar J.C."/>
            <person name="Widiez T."/>
            <person name="Wong G.K."/>
            <person name="Wymore A."/>
            <person name="Zhang Y."/>
            <person name="Zimmer A.D."/>
            <person name="Quatrano R.S."/>
            <person name="Mayer K.F.X."/>
            <person name="Goodstein D."/>
            <person name="Casacuberta J.M."/>
            <person name="Vandepoele K."/>
            <person name="Reski R."/>
            <person name="Cuming A.C."/>
            <person name="Tuskan G.A."/>
            <person name="Maumus F."/>
            <person name="Salse J."/>
            <person name="Schmutz J."/>
            <person name="Rensing S.A."/>
        </authorList>
    </citation>
    <scope>NUCLEOTIDE SEQUENCE [LARGE SCALE GENOMIC DNA]</scope>
    <source>
        <strain evidence="1 2">cv. Gransden 2004</strain>
    </source>
</reference>
<keyword evidence="2" id="KW-1185">Reference proteome</keyword>
<proteinExistence type="predicted"/>
<accession>A0A7I4DY01</accession>
<evidence type="ECO:0000313" key="1">
    <source>
        <dbReference type="EnsemblPlants" id="Pp3c5_5680V3.2"/>
    </source>
</evidence>
<dbReference type="AlphaFoldDB" id="A0A7I4DY01"/>
<name>A0A7I4DY01_PHYPA</name>
<sequence>MAESPLKKIEDNLLVNGVRLDHTRNCTLELVAAAAAVKDVLLSLPDKKLL</sequence>
<dbReference type="Proteomes" id="UP000006727">
    <property type="component" value="Chromosome 5"/>
</dbReference>
<protein>
    <submittedName>
        <fullName evidence="1">Uncharacterized protein</fullName>
    </submittedName>
</protein>
<dbReference type="EMBL" id="ABEU02000005">
    <property type="status" value="NOT_ANNOTATED_CDS"/>
    <property type="molecule type" value="Genomic_DNA"/>
</dbReference>
<reference evidence="1 2" key="1">
    <citation type="journal article" date="2008" name="Science">
        <title>The Physcomitrella genome reveals evolutionary insights into the conquest of land by plants.</title>
        <authorList>
            <person name="Rensing S."/>
            <person name="Lang D."/>
            <person name="Zimmer A."/>
            <person name="Terry A."/>
            <person name="Salamov A."/>
            <person name="Shapiro H."/>
            <person name="Nishiyama T."/>
            <person name="Perroud P.-F."/>
            <person name="Lindquist E."/>
            <person name="Kamisugi Y."/>
            <person name="Tanahashi T."/>
            <person name="Sakakibara K."/>
            <person name="Fujita T."/>
            <person name="Oishi K."/>
            <person name="Shin-I T."/>
            <person name="Kuroki Y."/>
            <person name="Toyoda A."/>
            <person name="Suzuki Y."/>
            <person name="Hashimoto A."/>
            <person name="Yamaguchi K."/>
            <person name="Sugano A."/>
            <person name="Kohara Y."/>
            <person name="Fujiyama A."/>
            <person name="Anterola A."/>
            <person name="Aoki S."/>
            <person name="Ashton N."/>
            <person name="Barbazuk W.B."/>
            <person name="Barker E."/>
            <person name="Bennetzen J."/>
            <person name="Bezanilla M."/>
            <person name="Blankenship R."/>
            <person name="Cho S.H."/>
            <person name="Dutcher S."/>
            <person name="Estelle M."/>
            <person name="Fawcett J.A."/>
            <person name="Gundlach H."/>
            <person name="Hanada K."/>
            <person name="Heyl A."/>
            <person name="Hicks K.A."/>
            <person name="Hugh J."/>
            <person name="Lohr M."/>
            <person name="Mayer K."/>
            <person name="Melkozernov A."/>
            <person name="Murata T."/>
            <person name="Nelson D."/>
            <person name="Pils B."/>
            <person name="Prigge M."/>
            <person name="Reiss B."/>
            <person name="Renner T."/>
            <person name="Rombauts S."/>
            <person name="Rushton P."/>
            <person name="Sanderfoot A."/>
            <person name="Schween G."/>
            <person name="Shiu S.-H."/>
            <person name="Stueber K."/>
            <person name="Theodoulou F.L."/>
            <person name="Tu H."/>
            <person name="Van de Peer Y."/>
            <person name="Verrier P.J."/>
            <person name="Waters E."/>
            <person name="Wood A."/>
            <person name="Yang L."/>
            <person name="Cove D."/>
            <person name="Cuming A."/>
            <person name="Hasebe M."/>
            <person name="Lucas S."/>
            <person name="Mishler D.B."/>
            <person name="Reski R."/>
            <person name="Grigoriev I."/>
            <person name="Quatrano R.S."/>
            <person name="Boore J.L."/>
        </authorList>
    </citation>
    <scope>NUCLEOTIDE SEQUENCE [LARGE SCALE GENOMIC DNA]</scope>
    <source>
        <strain evidence="1 2">cv. Gransden 2004</strain>
    </source>
</reference>
<reference evidence="1" key="3">
    <citation type="submission" date="2020-12" db="UniProtKB">
        <authorList>
            <consortium name="EnsemblPlants"/>
        </authorList>
    </citation>
    <scope>IDENTIFICATION</scope>
</reference>